<accession>A0A1G8P341</accession>
<evidence type="ECO:0000256" key="10">
    <source>
        <dbReference type="HAMAP-Rule" id="MF_00505"/>
    </source>
</evidence>
<dbReference type="Gene3D" id="3.40.50.11260">
    <property type="match status" value="1"/>
</dbReference>
<feature type="binding site" evidence="11">
    <location>
        <position position="100"/>
    </location>
    <ligand>
        <name>ATP</name>
        <dbReference type="ChEBI" id="CHEBI:30616"/>
    </ligand>
</feature>
<dbReference type="Gene3D" id="3.30.230.80">
    <property type="match status" value="1"/>
</dbReference>
<feature type="binding site" evidence="11">
    <location>
        <begin position="123"/>
        <end position="128"/>
    </location>
    <ligand>
        <name>ATP</name>
        <dbReference type="ChEBI" id="CHEBI:30616"/>
    </ligand>
</feature>
<dbReference type="PRINTS" id="PR00775">
    <property type="entry name" value="HEATSHOCK90"/>
</dbReference>
<feature type="binding site" evidence="11">
    <location>
        <position position="86"/>
    </location>
    <ligand>
        <name>ATP</name>
        <dbReference type="ChEBI" id="CHEBI:30616"/>
    </ligand>
</feature>
<feature type="domain" description="Histidine kinase/HSP90-like ATPase" evidence="12">
    <location>
        <begin position="28"/>
        <end position="174"/>
    </location>
</feature>
<dbReference type="SUPFAM" id="SSF54211">
    <property type="entry name" value="Ribosomal protein S5 domain 2-like"/>
    <property type="match status" value="1"/>
</dbReference>
<proteinExistence type="inferred from homology"/>
<dbReference type="Pfam" id="PF00183">
    <property type="entry name" value="HSP90"/>
    <property type="match status" value="1"/>
</dbReference>
<evidence type="ECO:0000256" key="2">
    <source>
        <dbReference type="ARBA" id="ARBA00008239"/>
    </source>
</evidence>
<evidence type="ECO:0000256" key="6">
    <source>
        <dbReference type="ARBA" id="ARBA00023016"/>
    </source>
</evidence>
<dbReference type="InterPro" id="IPR019805">
    <property type="entry name" value="Heat_shock_protein_90_CS"/>
</dbReference>
<dbReference type="NCBIfam" id="NF003555">
    <property type="entry name" value="PRK05218.1"/>
    <property type="match status" value="1"/>
</dbReference>
<comment type="function">
    <text evidence="8 10">Molecular chaperone. Has ATPase activity.</text>
</comment>
<dbReference type="FunFam" id="3.30.565.10:FF:000009">
    <property type="entry name" value="Molecular chaperone HtpG"/>
    <property type="match status" value="1"/>
</dbReference>
<name>A0A1G8P341_9GAMM</name>
<feature type="binding site" evidence="11">
    <location>
        <position position="175"/>
    </location>
    <ligand>
        <name>ATP</name>
        <dbReference type="ChEBI" id="CHEBI:30616"/>
    </ligand>
</feature>
<evidence type="ECO:0000256" key="5">
    <source>
        <dbReference type="ARBA" id="ARBA00022840"/>
    </source>
</evidence>
<feature type="binding site" evidence="11">
    <location>
        <position position="345"/>
    </location>
    <ligand>
        <name>ATP</name>
        <dbReference type="ChEBI" id="CHEBI:30616"/>
    </ligand>
</feature>
<feature type="binding site" evidence="11">
    <location>
        <position position="35"/>
    </location>
    <ligand>
        <name>ATP</name>
        <dbReference type="ChEBI" id="CHEBI:30616"/>
    </ligand>
</feature>
<dbReference type="InterPro" id="IPR003594">
    <property type="entry name" value="HATPase_dom"/>
</dbReference>
<evidence type="ECO:0000313" key="13">
    <source>
        <dbReference type="EMBL" id="SDI86852.1"/>
    </source>
</evidence>
<evidence type="ECO:0000256" key="11">
    <source>
        <dbReference type="PIRSR" id="PIRSR002583-1"/>
    </source>
</evidence>
<dbReference type="GO" id="GO:0051082">
    <property type="term" value="F:unfolded protein binding"/>
    <property type="evidence" value="ECO:0007669"/>
    <property type="project" value="UniProtKB-UniRule"/>
</dbReference>
<evidence type="ECO:0000256" key="8">
    <source>
        <dbReference type="ARBA" id="ARBA00058590"/>
    </source>
</evidence>
<keyword evidence="4 10" id="KW-0547">Nucleotide-binding</keyword>
<dbReference type="SMART" id="SM00387">
    <property type="entry name" value="HATPase_c"/>
    <property type="match status" value="1"/>
</dbReference>
<comment type="subcellular location">
    <subcellularLocation>
        <location evidence="1 10">Cytoplasm</location>
    </subcellularLocation>
</comment>
<dbReference type="PANTHER" id="PTHR11528">
    <property type="entry name" value="HEAT SHOCK PROTEIN 90 FAMILY MEMBER"/>
    <property type="match status" value="1"/>
</dbReference>
<dbReference type="Gene3D" id="3.30.565.10">
    <property type="entry name" value="Histidine kinase-like ATPase, C-terminal domain"/>
    <property type="match status" value="1"/>
</dbReference>
<dbReference type="InterPro" id="IPR037196">
    <property type="entry name" value="HSP90_C"/>
</dbReference>
<dbReference type="PIRSF" id="PIRSF002583">
    <property type="entry name" value="Hsp90"/>
    <property type="match status" value="1"/>
</dbReference>
<dbReference type="FunFam" id="3.40.50.11260:FF:000002">
    <property type="entry name" value="Molecular chaperone HtpG"/>
    <property type="match status" value="1"/>
</dbReference>
<dbReference type="AlphaFoldDB" id="A0A1G8P341"/>
<keyword evidence="3 10" id="KW-0963">Cytoplasm</keyword>
<keyword evidence="14" id="KW-1185">Reference proteome</keyword>
<feature type="binding site" evidence="11">
    <location>
        <begin position="101"/>
        <end position="102"/>
    </location>
    <ligand>
        <name>ATP</name>
        <dbReference type="ChEBI" id="CHEBI:30616"/>
    </ligand>
</feature>
<comment type="caution">
    <text evidence="10">Lacks conserved residue(s) required for the propagation of feature annotation.</text>
</comment>
<dbReference type="GO" id="GO:0140662">
    <property type="term" value="F:ATP-dependent protein folding chaperone"/>
    <property type="evidence" value="ECO:0007669"/>
    <property type="project" value="InterPro"/>
</dbReference>
<dbReference type="Gene3D" id="1.20.120.790">
    <property type="entry name" value="Heat shock protein 90, C-terminal domain"/>
    <property type="match status" value="1"/>
</dbReference>
<feature type="binding site" evidence="11">
    <location>
        <position position="39"/>
    </location>
    <ligand>
        <name>ATP</name>
        <dbReference type="ChEBI" id="CHEBI:30616"/>
    </ligand>
</feature>
<sequence>MSVQQETHGFQTEVSQLLKLMTHSLYSNKEIFLRELVSNAADAADKLRYKALSDAGLYDGDGELKVRLSVDTTAGTLTISDNGIGMSRDEVIEHLGTIAKSGTADFFSQLSGDSAKDSQLIGQFGVGFYSAFIVADKVTVRSRGASQAVSDGVEWQSRGEGDFTVATIDKPQRGTDIILHLRDDEKEFLDGQRLQSIIGKYSDHISIPVEMWQDGEPEREQDGETIAATEGQWQAVNKATALWTRGKSDISEQEYQEFYKHIAHDFEDPLAWVHNKVEGKQEYTSLLYIPSRAPFDMFNRDRQHGLKLYVQRVFIMDDAEQFMPQYLRFVRGLLDSNDLPLNVSREILQDNKVTQSLRSAMTKRVLTMLERMAKNDADKYQKFWNEFGNVLKEGPAEDYSNREAVAKLLRFASTHTDSDAQTVSLTDYLERAKEGQDKIYYIVADSYQAAKNSPHLELLRKKGIEVLLMSERIDEWLMNHLTEFDGKQFISVTQGDLQLGDSEEEKAELEKATQEHEGLLSRFKDALGDKVKEVKLSQRLTDSPSCIVTSEHDMSSQMVKMMKAMGQPVPEVKPVFELNMEHPLVAKLEQEQDEARFGKWAELLLSQAMLAERGSLEDPSEFVTQLNSLWLELSK</sequence>
<gene>
    <name evidence="10" type="primary">htpG</name>
    <name evidence="13" type="ORF">SAMN04488540_103317</name>
</gene>
<dbReference type="InterPro" id="IPR001404">
    <property type="entry name" value="Hsp90_fam"/>
</dbReference>
<dbReference type="InterPro" id="IPR020575">
    <property type="entry name" value="Hsp90_N"/>
</dbReference>
<dbReference type="GO" id="GO:0016887">
    <property type="term" value="F:ATP hydrolysis activity"/>
    <property type="evidence" value="ECO:0007669"/>
    <property type="project" value="InterPro"/>
</dbReference>
<dbReference type="Pfam" id="PF13589">
    <property type="entry name" value="HATPase_c_3"/>
    <property type="match status" value="1"/>
</dbReference>
<organism evidence="13 14">
    <name type="scientific">Ferrimonas sediminum</name>
    <dbReference type="NCBI Taxonomy" id="718193"/>
    <lineage>
        <taxon>Bacteria</taxon>
        <taxon>Pseudomonadati</taxon>
        <taxon>Pseudomonadota</taxon>
        <taxon>Gammaproteobacteria</taxon>
        <taxon>Alteromonadales</taxon>
        <taxon>Ferrimonadaceae</taxon>
        <taxon>Ferrimonas</taxon>
    </lineage>
</organism>
<evidence type="ECO:0000313" key="14">
    <source>
        <dbReference type="Proteomes" id="UP000199527"/>
    </source>
</evidence>
<reference evidence="14" key="1">
    <citation type="submission" date="2016-10" db="EMBL/GenBank/DDBJ databases">
        <authorList>
            <person name="Varghese N."/>
            <person name="Submissions S."/>
        </authorList>
    </citation>
    <scope>NUCLEOTIDE SEQUENCE [LARGE SCALE GENOMIC DNA]</scope>
    <source>
        <strain evidence="14">DSM 23317</strain>
    </source>
</reference>
<dbReference type="Proteomes" id="UP000199527">
    <property type="component" value="Unassembled WGS sequence"/>
</dbReference>
<comment type="subunit">
    <text evidence="10">Homodimer.</text>
</comment>
<keyword evidence="5 10" id="KW-0067">ATP-binding</keyword>
<comment type="similarity">
    <text evidence="2 10">Belongs to the heat shock protein 90 family.</text>
</comment>
<dbReference type="CDD" id="cd16927">
    <property type="entry name" value="HATPase_Hsp90-like"/>
    <property type="match status" value="1"/>
</dbReference>
<evidence type="ECO:0000256" key="9">
    <source>
        <dbReference type="ARBA" id="ARBA00070675"/>
    </source>
</evidence>
<feature type="region of interest" description="A; substrate-binding" evidence="10">
    <location>
        <begin position="1"/>
        <end position="345"/>
    </location>
</feature>
<protein>
    <recommendedName>
        <fullName evidence="9 10">Chaperone protein HtpG</fullName>
    </recommendedName>
    <alternativeName>
        <fullName evidence="10">Heat shock protein HtpG</fullName>
    </alternativeName>
    <alternativeName>
        <fullName evidence="10">High temperature protein G</fullName>
    </alternativeName>
</protein>
<dbReference type="EMBL" id="FNEM01000003">
    <property type="protein sequence ID" value="SDI86852.1"/>
    <property type="molecule type" value="Genomic_DNA"/>
</dbReference>
<keyword evidence="7 10" id="KW-0143">Chaperone</keyword>
<evidence type="ECO:0000256" key="3">
    <source>
        <dbReference type="ARBA" id="ARBA00022490"/>
    </source>
</evidence>
<dbReference type="RefSeq" id="WP_090363428.1">
    <property type="nucleotide sequence ID" value="NZ_FNEM01000003.1"/>
</dbReference>
<evidence type="ECO:0000256" key="7">
    <source>
        <dbReference type="ARBA" id="ARBA00023186"/>
    </source>
</evidence>
<dbReference type="GO" id="GO:0005737">
    <property type="term" value="C:cytoplasm"/>
    <property type="evidence" value="ECO:0007669"/>
    <property type="project" value="UniProtKB-SubCell"/>
</dbReference>
<dbReference type="HAMAP" id="MF_00505">
    <property type="entry name" value="HSP90"/>
    <property type="match status" value="1"/>
</dbReference>
<dbReference type="SUPFAM" id="SSF55874">
    <property type="entry name" value="ATPase domain of HSP90 chaperone/DNA topoisomerase II/histidine kinase"/>
    <property type="match status" value="1"/>
</dbReference>
<evidence type="ECO:0000256" key="4">
    <source>
        <dbReference type="ARBA" id="ARBA00022741"/>
    </source>
</evidence>
<dbReference type="GO" id="GO:0005524">
    <property type="term" value="F:ATP binding"/>
    <property type="evidence" value="ECO:0007669"/>
    <property type="project" value="UniProtKB-UniRule"/>
</dbReference>
<dbReference type="FunFam" id="3.30.230.80:FF:000002">
    <property type="entry name" value="Molecular chaperone HtpG"/>
    <property type="match status" value="1"/>
</dbReference>
<keyword evidence="6 10" id="KW-0346">Stress response</keyword>
<dbReference type="PROSITE" id="PS00298">
    <property type="entry name" value="HSP90"/>
    <property type="match status" value="1"/>
</dbReference>
<evidence type="ECO:0000259" key="12">
    <source>
        <dbReference type="SMART" id="SM00387"/>
    </source>
</evidence>
<dbReference type="OrthoDB" id="9802640at2"/>
<evidence type="ECO:0000256" key="1">
    <source>
        <dbReference type="ARBA" id="ARBA00004496"/>
    </source>
</evidence>
<dbReference type="InterPro" id="IPR036890">
    <property type="entry name" value="HATPase_C_sf"/>
</dbReference>
<dbReference type="InterPro" id="IPR020568">
    <property type="entry name" value="Ribosomal_Su5_D2-typ_SF"/>
</dbReference>
<feature type="binding site" evidence="11">
    <location>
        <position position="81"/>
    </location>
    <ligand>
        <name>ATP</name>
        <dbReference type="ChEBI" id="CHEBI:30616"/>
    </ligand>
</feature>
<feature type="region of interest" description="C" evidence="10">
    <location>
        <begin position="561"/>
        <end position="635"/>
    </location>
</feature>
<dbReference type="SUPFAM" id="SSF110942">
    <property type="entry name" value="HSP90 C-terminal domain"/>
    <property type="match status" value="1"/>
</dbReference>